<dbReference type="Proteomes" id="UP000602284">
    <property type="component" value="Unassembled WGS sequence"/>
</dbReference>
<name>A0ABS1J5M9_9BACL</name>
<accession>A0ABS1J5M9</accession>
<gene>
    <name evidence="1" type="ORF">JJB07_02755</name>
</gene>
<sequence>MFNGWKEVLVKWEDVEEGRVHKINGVLLTSDLALGMFYGDVEIHHVGSTANSEEYDLIYTFGPLFHVGEDQDWKKILLELRDTSVLEFARKYPPLEYREFKMERDAL</sequence>
<dbReference type="EMBL" id="JAEQNB010000001">
    <property type="protein sequence ID" value="MBL0385559.1"/>
    <property type="molecule type" value="Genomic_DNA"/>
</dbReference>
<proteinExistence type="predicted"/>
<comment type="caution">
    <text evidence="1">The sequence shown here is derived from an EMBL/GenBank/DDBJ whole genome shotgun (WGS) entry which is preliminary data.</text>
</comment>
<reference evidence="1 2" key="1">
    <citation type="submission" date="2021-01" db="EMBL/GenBank/DDBJ databases">
        <title>Tumebacillus sp. strain ITR2 16S ribosomal RNA gene Genome sequencing and assembly.</title>
        <authorList>
            <person name="Kang M."/>
        </authorList>
    </citation>
    <scope>NUCLEOTIDE SEQUENCE [LARGE SCALE GENOMIC DNA]</scope>
    <source>
        <strain evidence="1 2">ITR2</strain>
    </source>
</reference>
<protein>
    <submittedName>
        <fullName evidence="1">Uncharacterized protein</fullName>
    </submittedName>
</protein>
<evidence type="ECO:0000313" key="2">
    <source>
        <dbReference type="Proteomes" id="UP000602284"/>
    </source>
</evidence>
<keyword evidence="2" id="KW-1185">Reference proteome</keyword>
<organism evidence="1 2">
    <name type="scientific">Tumebacillus amylolyticus</name>
    <dbReference type="NCBI Taxonomy" id="2801339"/>
    <lineage>
        <taxon>Bacteria</taxon>
        <taxon>Bacillati</taxon>
        <taxon>Bacillota</taxon>
        <taxon>Bacilli</taxon>
        <taxon>Bacillales</taxon>
        <taxon>Alicyclobacillaceae</taxon>
        <taxon>Tumebacillus</taxon>
    </lineage>
</organism>
<dbReference type="RefSeq" id="WP_201630910.1">
    <property type="nucleotide sequence ID" value="NZ_JAEQNB010000001.1"/>
</dbReference>
<evidence type="ECO:0000313" key="1">
    <source>
        <dbReference type="EMBL" id="MBL0385559.1"/>
    </source>
</evidence>